<evidence type="ECO:0000313" key="4">
    <source>
        <dbReference type="Proteomes" id="UP000285478"/>
    </source>
</evidence>
<feature type="domain" description="DUF1214" evidence="1">
    <location>
        <begin position="229"/>
        <end position="313"/>
    </location>
</feature>
<dbReference type="PANTHER" id="PTHR36509">
    <property type="entry name" value="BLL3101 PROTEIN"/>
    <property type="match status" value="1"/>
</dbReference>
<dbReference type="Pfam" id="PF06742">
    <property type="entry name" value="DUF1214"/>
    <property type="match status" value="1"/>
</dbReference>
<dbReference type="EMBL" id="CP035033">
    <property type="protein sequence ID" value="QAB16409.1"/>
    <property type="molecule type" value="Genomic_DNA"/>
</dbReference>
<sequence length="330" mass="37046">MAINWPVAAANKPIKPVHLDNYNLATSDLYFAKYVKRGALGKFVHNREPAPIDHQNVIRMNRDTLYSFAIVDLDAGPATVVMPNPDGRFMSIQVIDEEQYSPEVIYKPGSYTFTRQDIGTRYVLFMARTFMNPNSQADLKKVHALQDKLQIKQATKGTFEIPNWDTASQKRLTDALNDLSLANGGVNTAKMFGPRGQVDELMHLLGSAGGWAGNPRKDAIYLTVVPAKNDGKTPYRLDVKDVPVDGFWSISLYNKAGYYQKNPYNAYSLNNITATPNKDGSFTVWFGQCDQHQTNCLPTMPGWNLIVRLYRPHESILNGSWTFPNPVPVK</sequence>
<dbReference type="Gene3D" id="2.60.40.1610">
    <property type="entry name" value="Domain of unknown function DUF1254"/>
    <property type="match status" value="1"/>
</dbReference>
<accession>A0A410H670</accession>
<dbReference type="KEGG" id="htr:EPV75_03040"/>
<name>A0A410H670_9GAMM</name>
<protein>
    <submittedName>
        <fullName evidence="3">DUF1214 domain-containing protein</fullName>
    </submittedName>
</protein>
<evidence type="ECO:0000259" key="2">
    <source>
        <dbReference type="Pfam" id="PF06863"/>
    </source>
</evidence>
<dbReference type="PANTHER" id="PTHR36509:SF2">
    <property type="entry name" value="BLL3101 PROTEIN"/>
    <property type="match status" value="1"/>
</dbReference>
<dbReference type="InterPro" id="IPR037050">
    <property type="entry name" value="DUF1254_sf"/>
</dbReference>
<feature type="domain" description="DUF1254" evidence="2">
    <location>
        <begin position="42"/>
        <end position="152"/>
    </location>
</feature>
<dbReference type="InterPro" id="IPR010679">
    <property type="entry name" value="DUF1254"/>
</dbReference>
<proteinExistence type="predicted"/>
<evidence type="ECO:0000313" key="3">
    <source>
        <dbReference type="EMBL" id="QAB16409.1"/>
    </source>
</evidence>
<dbReference type="InterPro" id="IPR010621">
    <property type="entry name" value="DUF1214"/>
</dbReference>
<reference evidence="3 4" key="1">
    <citation type="journal article" date="2018" name="Environ. Microbiol.">
        <title>Genomes of ubiquitous marine and hypersaline Hydrogenovibrio, Thiomicrorhabdus and Thiomicrospira spp. encode a diversity of mechanisms to sustain chemolithoautotrophy in heterogeneous environments.</title>
        <authorList>
            <person name="Scott K.M."/>
            <person name="Williams J."/>
            <person name="Porter C.M.B."/>
            <person name="Russel S."/>
            <person name="Harmer T.L."/>
            <person name="Paul J.H."/>
            <person name="Antonen K.M."/>
            <person name="Bridges M.K."/>
            <person name="Camper G.J."/>
            <person name="Campla C.K."/>
            <person name="Casella L.G."/>
            <person name="Chase E."/>
            <person name="Conrad J.W."/>
            <person name="Cruz M.C."/>
            <person name="Dunlap D.S."/>
            <person name="Duran L."/>
            <person name="Fahsbender E.M."/>
            <person name="Goldsmith D.B."/>
            <person name="Keeley R.F."/>
            <person name="Kondoff M.R."/>
            <person name="Kussy B.I."/>
            <person name="Lane M.K."/>
            <person name="Lawler S."/>
            <person name="Leigh B.A."/>
            <person name="Lewis C."/>
            <person name="Lostal L.M."/>
            <person name="Marking D."/>
            <person name="Mancera P.A."/>
            <person name="McClenthan E.C."/>
            <person name="McIntyre E.A."/>
            <person name="Mine J.A."/>
            <person name="Modi S."/>
            <person name="Moore B.D."/>
            <person name="Morgan W.A."/>
            <person name="Nelson K.M."/>
            <person name="Nguyen K.N."/>
            <person name="Ogburn N."/>
            <person name="Parrino D.G."/>
            <person name="Pedapudi A.D."/>
            <person name="Pelham R.P."/>
            <person name="Preece A.M."/>
            <person name="Rampersad E.A."/>
            <person name="Richardson J.C."/>
            <person name="Rodgers C.M."/>
            <person name="Schaffer B.L."/>
            <person name="Sheridan N.E."/>
            <person name="Solone M.R."/>
            <person name="Staley Z.R."/>
            <person name="Tabuchi M."/>
            <person name="Waide R.J."/>
            <person name="Wanjugi P.W."/>
            <person name="Young S."/>
            <person name="Clum A."/>
            <person name="Daum C."/>
            <person name="Huntemann M."/>
            <person name="Ivanova N."/>
            <person name="Kyrpides N."/>
            <person name="Mikhailova N."/>
            <person name="Palaniappan K."/>
            <person name="Pillay M."/>
            <person name="Reddy T.B.K."/>
            <person name="Shapiro N."/>
            <person name="Stamatis D."/>
            <person name="Varghese N."/>
            <person name="Woyke T."/>
            <person name="Boden R."/>
            <person name="Freyermuth S.K."/>
            <person name="Kerfeld C.A."/>
        </authorList>
    </citation>
    <scope>NUCLEOTIDE SEQUENCE [LARGE SCALE GENOMIC DNA]</scope>
    <source>
        <strain evidence="3 4">JR-2</strain>
    </source>
</reference>
<gene>
    <name evidence="3" type="ORF">EPV75_03040</name>
</gene>
<dbReference type="SUPFAM" id="SSF160935">
    <property type="entry name" value="VPA0735-like"/>
    <property type="match status" value="1"/>
</dbReference>
<organism evidence="3 4">
    <name type="scientific">Hydrogenovibrio thermophilus</name>
    <dbReference type="NCBI Taxonomy" id="265883"/>
    <lineage>
        <taxon>Bacteria</taxon>
        <taxon>Pseudomonadati</taxon>
        <taxon>Pseudomonadota</taxon>
        <taxon>Gammaproteobacteria</taxon>
        <taxon>Thiotrichales</taxon>
        <taxon>Piscirickettsiaceae</taxon>
        <taxon>Hydrogenovibrio</taxon>
    </lineage>
</organism>
<keyword evidence="4" id="KW-1185">Reference proteome</keyword>
<dbReference type="Gene3D" id="2.60.120.600">
    <property type="entry name" value="Domain of unknown function DUF1214, C-terminal domain"/>
    <property type="match status" value="1"/>
</dbReference>
<dbReference type="Proteomes" id="UP000285478">
    <property type="component" value="Chromosome"/>
</dbReference>
<dbReference type="Pfam" id="PF06863">
    <property type="entry name" value="DUF1254"/>
    <property type="match status" value="1"/>
</dbReference>
<dbReference type="AlphaFoldDB" id="A0A410H670"/>
<evidence type="ECO:0000259" key="1">
    <source>
        <dbReference type="Pfam" id="PF06742"/>
    </source>
</evidence>
<dbReference type="InterPro" id="IPR037049">
    <property type="entry name" value="DUF1214_C_sf"/>
</dbReference>